<protein>
    <recommendedName>
        <fullName evidence="4">Conidiation protein 6</fullName>
    </recommendedName>
</protein>
<evidence type="ECO:0008006" key="4">
    <source>
        <dbReference type="Google" id="ProtNLM"/>
    </source>
</evidence>
<evidence type="ECO:0000313" key="2">
    <source>
        <dbReference type="EMBL" id="OSS43973.1"/>
    </source>
</evidence>
<evidence type="ECO:0000256" key="1">
    <source>
        <dbReference type="SAM" id="MobiDB-lite"/>
    </source>
</evidence>
<gene>
    <name evidence="2" type="ORF">B5807_11438</name>
</gene>
<dbReference type="Pfam" id="PF10346">
    <property type="entry name" value="Con-6"/>
    <property type="match status" value="1"/>
</dbReference>
<dbReference type="EMBL" id="KZ107860">
    <property type="protein sequence ID" value="OSS43973.1"/>
    <property type="molecule type" value="Genomic_DNA"/>
</dbReference>
<organism evidence="2 3">
    <name type="scientific">Epicoccum nigrum</name>
    <name type="common">Soil fungus</name>
    <name type="synonym">Epicoccum purpurascens</name>
    <dbReference type="NCBI Taxonomy" id="105696"/>
    <lineage>
        <taxon>Eukaryota</taxon>
        <taxon>Fungi</taxon>
        <taxon>Dikarya</taxon>
        <taxon>Ascomycota</taxon>
        <taxon>Pezizomycotina</taxon>
        <taxon>Dothideomycetes</taxon>
        <taxon>Pleosporomycetidae</taxon>
        <taxon>Pleosporales</taxon>
        <taxon>Pleosporineae</taxon>
        <taxon>Didymellaceae</taxon>
        <taxon>Epicoccum</taxon>
    </lineage>
</organism>
<feature type="compositionally biased region" description="Basic and acidic residues" evidence="1">
    <location>
        <begin position="26"/>
        <end position="35"/>
    </location>
</feature>
<accession>A0A1Y2LIX8</accession>
<reference evidence="2 3" key="1">
    <citation type="journal article" date="2017" name="Genome Announc.">
        <title>Genome sequence of the saprophytic ascomycete Epicoccum nigrum ICMP 19927 strain isolated from New Zealand.</title>
        <authorList>
            <person name="Fokin M."/>
            <person name="Fleetwood D."/>
            <person name="Weir B.S."/>
            <person name="Villas-Boas S.G."/>
        </authorList>
    </citation>
    <scope>NUCLEOTIDE SEQUENCE [LARGE SCALE GENOMIC DNA]</scope>
    <source>
        <strain evidence="2 3">ICMP 19927</strain>
    </source>
</reference>
<keyword evidence="3" id="KW-1185">Reference proteome</keyword>
<dbReference type="AlphaFoldDB" id="A0A1Y2LIX8"/>
<evidence type="ECO:0000313" key="3">
    <source>
        <dbReference type="Proteomes" id="UP000193240"/>
    </source>
</evidence>
<dbReference type="Proteomes" id="UP000193240">
    <property type="component" value="Unassembled WGS sequence"/>
</dbReference>
<name>A0A1Y2LIX8_EPING</name>
<dbReference type="InterPro" id="IPR018824">
    <property type="entry name" value="Conidiation-specific_6"/>
</dbReference>
<proteinExistence type="predicted"/>
<feature type="region of interest" description="Disordered" evidence="1">
    <location>
        <begin position="1"/>
        <end position="74"/>
    </location>
</feature>
<dbReference type="InParanoid" id="A0A1Y2LIX8"/>
<sequence length="74" mass="8065">MSTQQSTADVTAAGLSQVDQNINNTDEDRSHEARGHKANLSNPNTSDASKEKSAQRLQELGEDTAFYRKQGKGE</sequence>